<feature type="region of interest" description="Disordered" evidence="11">
    <location>
        <begin position="222"/>
        <end position="272"/>
    </location>
</feature>
<evidence type="ECO:0000256" key="3">
    <source>
        <dbReference type="ARBA" id="ARBA00009045"/>
    </source>
</evidence>
<dbReference type="GO" id="GO:0006508">
    <property type="term" value="P:proteolysis"/>
    <property type="evidence" value="ECO:0007669"/>
    <property type="project" value="UniProtKB-KW"/>
</dbReference>
<evidence type="ECO:0000256" key="2">
    <source>
        <dbReference type="ARBA" id="ARBA00004141"/>
    </source>
</evidence>
<feature type="transmembrane region" description="Helical" evidence="10">
    <location>
        <begin position="415"/>
        <end position="436"/>
    </location>
</feature>
<keyword evidence="7 10" id="KW-0720">Serine protease</keyword>
<dbReference type="GO" id="GO:0004252">
    <property type="term" value="F:serine-type endopeptidase activity"/>
    <property type="evidence" value="ECO:0007669"/>
    <property type="project" value="InterPro"/>
</dbReference>
<keyword evidence="9 10" id="KW-0472">Membrane</keyword>
<dbReference type="Gene3D" id="1.20.1540.10">
    <property type="entry name" value="Rhomboid-like"/>
    <property type="match status" value="1"/>
</dbReference>
<feature type="domain" description="Peptidase S54 rhomboid" evidence="12">
    <location>
        <begin position="413"/>
        <end position="550"/>
    </location>
</feature>
<evidence type="ECO:0000256" key="9">
    <source>
        <dbReference type="ARBA" id="ARBA00023136"/>
    </source>
</evidence>
<feature type="compositionally biased region" description="Polar residues" evidence="11">
    <location>
        <begin position="53"/>
        <end position="62"/>
    </location>
</feature>
<feature type="transmembrane region" description="Helical" evidence="10">
    <location>
        <begin position="533"/>
        <end position="553"/>
    </location>
</feature>
<evidence type="ECO:0000256" key="6">
    <source>
        <dbReference type="ARBA" id="ARBA00022801"/>
    </source>
</evidence>
<comment type="subcellular location">
    <subcellularLocation>
        <location evidence="2 10">Membrane</location>
        <topology evidence="2 10">Multi-pass membrane protein</topology>
    </subcellularLocation>
</comment>
<evidence type="ECO:0000256" key="4">
    <source>
        <dbReference type="ARBA" id="ARBA00022670"/>
    </source>
</evidence>
<keyword evidence="5 10" id="KW-0812">Transmembrane</keyword>
<dbReference type="PANTHER" id="PTHR22936">
    <property type="entry name" value="RHOMBOID-RELATED"/>
    <property type="match status" value="1"/>
</dbReference>
<feature type="region of interest" description="Disordered" evidence="11">
    <location>
        <begin position="1"/>
        <end position="84"/>
    </location>
</feature>
<evidence type="ECO:0000256" key="8">
    <source>
        <dbReference type="ARBA" id="ARBA00022989"/>
    </source>
</evidence>
<feature type="transmembrane region" description="Helical" evidence="10">
    <location>
        <begin position="311"/>
        <end position="328"/>
    </location>
</feature>
<comment type="catalytic activity">
    <reaction evidence="1 10">
        <text>Cleaves type-1 transmembrane domains using a catalytic dyad composed of serine and histidine that are contributed by different transmembrane domains.</text>
        <dbReference type="EC" id="3.4.21.105"/>
    </reaction>
</comment>
<dbReference type="GeneID" id="37020965"/>
<organism evidence="13 14">
    <name type="scientific">Meira miltonrushii</name>
    <dbReference type="NCBI Taxonomy" id="1280837"/>
    <lineage>
        <taxon>Eukaryota</taxon>
        <taxon>Fungi</taxon>
        <taxon>Dikarya</taxon>
        <taxon>Basidiomycota</taxon>
        <taxon>Ustilaginomycotina</taxon>
        <taxon>Exobasidiomycetes</taxon>
        <taxon>Exobasidiales</taxon>
        <taxon>Brachybasidiaceae</taxon>
        <taxon>Meira</taxon>
    </lineage>
</organism>
<dbReference type="RefSeq" id="XP_025354335.1">
    <property type="nucleotide sequence ID" value="XM_025499184.1"/>
</dbReference>
<name>A0A316VCS7_9BASI</name>
<dbReference type="InParanoid" id="A0A316VCS7"/>
<keyword evidence="8 10" id="KW-1133">Transmembrane helix</keyword>
<dbReference type="PANTHER" id="PTHR22936:SF69">
    <property type="entry name" value="RHOMBOID-LIKE PROTEIN"/>
    <property type="match status" value="1"/>
</dbReference>
<comment type="function">
    <text evidence="10">Serine protease involved in intramembrane proteolysis.</text>
</comment>
<dbReference type="Proteomes" id="UP000245771">
    <property type="component" value="Unassembled WGS sequence"/>
</dbReference>
<protein>
    <recommendedName>
        <fullName evidence="10">Rhomboid-type serine protease</fullName>
        <ecNumber evidence="10">3.4.21.105</ecNumber>
    </recommendedName>
</protein>
<dbReference type="InterPro" id="IPR002610">
    <property type="entry name" value="Peptidase_S54_rhomboid-like"/>
</dbReference>
<evidence type="ECO:0000256" key="1">
    <source>
        <dbReference type="ARBA" id="ARBA00000156"/>
    </source>
</evidence>
<accession>A0A316VCS7</accession>
<evidence type="ECO:0000259" key="12">
    <source>
        <dbReference type="Pfam" id="PF01694"/>
    </source>
</evidence>
<dbReference type="SUPFAM" id="SSF144091">
    <property type="entry name" value="Rhomboid-like"/>
    <property type="match status" value="1"/>
</dbReference>
<evidence type="ECO:0000313" key="13">
    <source>
        <dbReference type="EMBL" id="PWN34033.1"/>
    </source>
</evidence>
<dbReference type="Pfam" id="PF01694">
    <property type="entry name" value="Rhomboid"/>
    <property type="match status" value="1"/>
</dbReference>
<feature type="transmembrane region" description="Helical" evidence="10">
    <location>
        <begin position="448"/>
        <end position="468"/>
    </location>
</feature>
<comment type="similarity">
    <text evidence="3 10">Belongs to the peptidase S54 family.</text>
</comment>
<feature type="region of interest" description="Disordered" evidence="11">
    <location>
        <begin position="115"/>
        <end position="141"/>
    </location>
</feature>
<feature type="non-terminal residue" evidence="13">
    <location>
        <position position="559"/>
    </location>
</feature>
<feature type="transmembrane region" description="Helical" evidence="10">
    <location>
        <begin position="511"/>
        <end position="527"/>
    </location>
</feature>
<keyword evidence="4 10" id="KW-0645">Protease</keyword>
<proteinExistence type="inferred from homology"/>
<keyword evidence="14" id="KW-1185">Reference proteome</keyword>
<feature type="compositionally biased region" description="Polar residues" evidence="11">
    <location>
        <begin position="249"/>
        <end position="260"/>
    </location>
</feature>
<comment type="caution">
    <text evidence="10">Lacks conserved residue(s) required for the propagation of feature annotation.</text>
</comment>
<dbReference type="InterPro" id="IPR035952">
    <property type="entry name" value="Rhomboid-like_sf"/>
</dbReference>
<dbReference type="STRING" id="1280837.A0A316VCS7"/>
<dbReference type="InterPro" id="IPR022764">
    <property type="entry name" value="Peptidase_S54_rhomboid_dom"/>
</dbReference>
<sequence>MASYEYWQDDRRPPAYQDGGASSSSHHRQRSGIPTNAFDSSRAVADDYMYGLNKSNPSQEQDNGAGIGAGRNAYMAPDTPSMYTDPYEYASTVAGPTGNSKPATRAGAANVVGTRPNTNFLDHDPYSSQPQQSQLDRSNTMNTLGPADSVSAHHLHARSQDLGTNGTYDEYNDDGYREYPYRSSRDYHSRNYSHGGEGDVGAMYGASAASLPLKDHAGYMGYADDEDDEKRQRDRYWNGDSKDDWERQNPPSLFANNMQGPSVPRKSVDENGDDRRGLLAKMTGDGLRPGWGGSIEEQIERRRRGIGRQKYPILSWILSIAYVIVFIIELVKAKSATGQAIQLKPSINPMIGPPFEFLISFGARFVPCMRKVPAVPLTTPLICLKDIAQLSVPSNETCPLYEICGLPNANTYGQAYRFVTPIFIHAGFVHIGFNLLAQLTLGSQIEKIFSSPIFIVVYAAGGIGGNLLGGNFGLVGLPSVGASGAIYACISLELTDLLYNWKYEYRPRLRLIMSIVFTIIGFAIGLLPGLDNFAHIGGFAVGILGGAVLGPVIQKTRRH</sequence>
<evidence type="ECO:0000256" key="5">
    <source>
        <dbReference type="ARBA" id="ARBA00022692"/>
    </source>
</evidence>
<dbReference type="AlphaFoldDB" id="A0A316VCS7"/>
<evidence type="ECO:0000256" key="11">
    <source>
        <dbReference type="SAM" id="MobiDB-lite"/>
    </source>
</evidence>
<feature type="compositionally biased region" description="Basic and acidic residues" evidence="11">
    <location>
        <begin position="229"/>
        <end position="247"/>
    </location>
</feature>
<keyword evidence="6 10" id="KW-0378">Hydrolase</keyword>
<evidence type="ECO:0000256" key="10">
    <source>
        <dbReference type="RuleBase" id="RU362115"/>
    </source>
</evidence>
<reference evidence="13 14" key="1">
    <citation type="journal article" date="2018" name="Mol. Biol. Evol.">
        <title>Broad Genomic Sampling Reveals a Smut Pathogenic Ancestry of the Fungal Clade Ustilaginomycotina.</title>
        <authorList>
            <person name="Kijpornyongpan T."/>
            <person name="Mondo S.J."/>
            <person name="Barry K."/>
            <person name="Sandor L."/>
            <person name="Lee J."/>
            <person name="Lipzen A."/>
            <person name="Pangilinan J."/>
            <person name="LaButti K."/>
            <person name="Hainaut M."/>
            <person name="Henrissat B."/>
            <person name="Grigoriev I.V."/>
            <person name="Spatafora J.W."/>
            <person name="Aime M.C."/>
        </authorList>
    </citation>
    <scope>NUCLEOTIDE SEQUENCE [LARGE SCALE GENOMIC DNA]</scope>
    <source>
        <strain evidence="13 14">MCA 3882</strain>
    </source>
</reference>
<dbReference type="GO" id="GO:0016020">
    <property type="term" value="C:membrane"/>
    <property type="evidence" value="ECO:0007669"/>
    <property type="project" value="UniProtKB-SubCell"/>
</dbReference>
<evidence type="ECO:0000313" key="14">
    <source>
        <dbReference type="Proteomes" id="UP000245771"/>
    </source>
</evidence>
<dbReference type="EMBL" id="KZ819604">
    <property type="protein sequence ID" value="PWN34033.1"/>
    <property type="molecule type" value="Genomic_DNA"/>
</dbReference>
<dbReference type="OrthoDB" id="2146116at2759"/>
<gene>
    <name evidence="13" type="ORF">FA14DRAFT_161596</name>
</gene>
<evidence type="ECO:0000256" key="7">
    <source>
        <dbReference type="ARBA" id="ARBA00022825"/>
    </source>
</evidence>
<dbReference type="EC" id="3.4.21.105" evidence="10"/>